<comment type="caution">
    <text evidence="2">The sequence shown here is derived from an EMBL/GenBank/DDBJ whole genome shotgun (WGS) entry which is preliminary data.</text>
</comment>
<keyword evidence="3" id="KW-1185">Reference proteome</keyword>
<dbReference type="EMBL" id="JBHSQV010000149">
    <property type="protein sequence ID" value="MFC5987062.1"/>
    <property type="molecule type" value="Genomic_DNA"/>
</dbReference>
<proteinExistence type="predicted"/>
<sequence>MEEREYLKALFSTEKQLNEIGTILAAWFAEIVVGVYDEAGLSIIHRNGQALHNALWFCIAQKLAFSDALPENSVLTKWVCVLLASVPQGAKHSTYLEYLLEKCGQPSYYITALLLFEYLCRPYIQLQHHFSINPDSQTKTDVQIVLTGDEYYLREIWKKVIRPYLNRFASALESILTSFLQQMYHVLAGSGQANETWDPISYSRSAIEPHEQDRVKNETDFIIDAARELIEYFCASEPAKGLSVIQKWASADSQLLKRLAIHGLIELNILSPDQKIDWMLEKNCLNFLPLKHEVFRLLKLTYPSASESVRTKLLDSIEGGPETGDEEANQYEIYNLLGWLKEADPSCPFVNQLLSRILEKHPDFEPREHRDLNSWMTIGSGHSKDKSSISAKELLAQEPEEILEWLLTYQDKRWGFLSREGLLAEVSEAVSSSFDWGKKLIDLLKSGQYWTTGLWKSILRGWEKTNLNENQWEFILDLLLHKDIYLLRNQMADLLLSGIEKQKFGIPMNLLPTAETVSYQLWDELDRKPNVERDFTNTEDWLTKAINHPGGKIVQFWLHSLSKHNSGSKETAIPESYRLYFTKTVNGDSISAQLGRVILASHLHYLFFLDSLWTQENIIPLLKWSNEMDARQAWDGYLSWGEWNEALLADLVPMFEKSFEHISQLHARMKDRFCEFLASIAVYSLTNPINSGWLLRFIAVTNVEIRRKWAMAMRRQLHNLKNDGKREVWGNWLKNYWEKRTFGIPLPLHISETEEMASWVIELEPVFDEVTIMVCRSPVPALAHTSLFYRLSEDKFAEKYPVATLELLFHLLSGAKEPFYHCEQLAQILKTLINQDVGREKLRQLSHCLIGLGCVNLPQT</sequence>
<feature type="domain" description="DUF4020" evidence="1">
    <location>
        <begin position="691"/>
        <end position="846"/>
    </location>
</feature>
<dbReference type="RefSeq" id="WP_379894391.1">
    <property type="nucleotide sequence ID" value="NZ_CBCSCT010000056.1"/>
</dbReference>
<organism evidence="2 3">
    <name type="scientific">Marinicrinis lubricantis</name>
    <dbReference type="NCBI Taxonomy" id="2086470"/>
    <lineage>
        <taxon>Bacteria</taxon>
        <taxon>Bacillati</taxon>
        <taxon>Bacillota</taxon>
        <taxon>Bacilli</taxon>
        <taxon>Bacillales</taxon>
        <taxon>Paenibacillaceae</taxon>
    </lineage>
</organism>
<dbReference type="Pfam" id="PF13212">
    <property type="entry name" value="DUF4020"/>
    <property type="match status" value="1"/>
</dbReference>
<dbReference type="InterPro" id="IPR025093">
    <property type="entry name" value="DUF4020"/>
</dbReference>
<dbReference type="Proteomes" id="UP001596250">
    <property type="component" value="Unassembled WGS sequence"/>
</dbReference>
<protein>
    <submittedName>
        <fullName evidence="2">DUF4020 domain-containing protein</fullName>
    </submittedName>
</protein>
<evidence type="ECO:0000313" key="3">
    <source>
        <dbReference type="Proteomes" id="UP001596250"/>
    </source>
</evidence>
<evidence type="ECO:0000313" key="2">
    <source>
        <dbReference type="EMBL" id="MFC5987062.1"/>
    </source>
</evidence>
<reference evidence="3" key="1">
    <citation type="journal article" date="2019" name="Int. J. Syst. Evol. Microbiol.">
        <title>The Global Catalogue of Microorganisms (GCM) 10K type strain sequencing project: providing services to taxonomists for standard genome sequencing and annotation.</title>
        <authorList>
            <consortium name="The Broad Institute Genomics Platform"/>
            <consortium name="The Broad Institute Genome Sequencing Center for Infectious Disease"/>
            <person name="Wu L."/>
            <person name="Ma J."/>
        </authorList>
    </citation>
    <scope>NUCLEOTIDE SEQUENCE [LARGE SCALE GENOMIC DNA]</scope>
    <source>
        <strain evidence="3">CCM 8749</strain>
    </source>
</reference>
<evidence type="ECO:0000259" key="1">
    <source>
        <dbReference type="Pfam" id="PF13212"/>
    </source>
</evidence>
<gene>
    <name evidence="2" type="ORF">ACFPXP_11670</name>
</gene>
<accession>A0ABW1IPN6</accession>
<name>A0ABW1IPN6_9BACL</name>